<comment type="subcellular location">
    <subcellularLocation>
        <location evidence="1">Golgi apparatus membrane</location>
        <topology evidence="1">Single-pass type II membrane protein</topology>
    </subcellularLocation>
</comment>
<keyword evidence="9" id="KW-0325">Glycoprotein</keyword>
<evidence type="ECO:0000256" key="8">
    <source>
        <dbReference type="ARBA" id="ARBA00023136"/>
    </source>
</evidence>
<evidence type="ECO:0000256" key="6">
    <source>
        <dbReference type="ARBA" id="ARBA00022989"/>
    </source>
</evidence>
<feature type="non-terminal residue" evidence="10">
    <location>
        <position position="226"/>
    </location>
</feature>
<dbReference type="PANTHER" id="PTHR12129:SF15">
    <property type="entry name" value="URONYL 2-SULFOTRANSFERASE"/>
    <property type="match status" value="1"/>
</dbReference>
<evidence type="ECO:0000256" key="4">
    <source>
        <dbReference type="ARBA" id="ARBA00022692"/>
    </source>
</evidence>
<keyword evidence="3" id="KW-0808">Transferase</keyword>
<keyword evidence="7" id="KW-0333">Golgi apparatus</keyword>
<evidence type="ECO:0000256" key="5">
    <source>
        <dbReference type="ARBA" id="ARBA00022968"/>
    </source>
</evidence>
<dbReference type="InterPro" id="IPR027417">
    <property type="entry name" value="P-loop_NTPase"/>
</dbReference>
<dbReference type="Pfam" id="PF03567">
    <property type="entry name" value="Sulfotransfer_2"/>
    <property type="match status" value="1"/>
</dbReference>
<evidence type="ECO:0000256" key="3">
    <source>
        <dbReference type="ARBA" id="ARBA00022679"/>
    </source>
</evidence>
<dbReference type="Gene3D" id="3.40.50.300">
    <property type="entry name" value="P-loop containing nucleotide triphosphate hydrolases"/>
    <property type="match status" value="1"/>
</dbReference>
<sequence length="226" mass="26555">MNDLFIHLHIPKTGGTTLRDIIQYQYKSTKILTIPTLSESKNIINNLSHNRMKYLDIIQGHLQYGIHEKLNRNIKYFTIIRDPIKRILSTYYYIINQPNNPQNLSNAKKTMSIYDYINSGINPFLINGQTQLIAGNECSIDDPYIKSRELLEIAKNNINENFIFAGITEKFDESILLLKRMLNWKSPYYSKANQTKNKPDYSKIDINVRDFIKEHNQLDIDLYNYV</sequence>
<gene>
    <name evidence="10" type="ORF">METZ01_LOCUS390492</name>
</gene>
<evidence type="ECO:0000256" key="7">
    <source>
        <dbReference type="ARBA" id="ARBA00023034"/>
    </source>
</evidence>
<dbReference type="SUPFAM" id="SSF52540">
    <property type="entry name" value="P-loop containing nucleoside triphosphate hydrolases"/>
    <property type="match status" value="1"/>
</dbReference>
<dbReference type="GO" id="GO:0000139">
    <property type="term" value="C:Golgi membrane"/>
    <property type="evidence" value="ECO:0007669"/>
    <property type="project" value="UniProtKB-SubCell"/>
</dbReference>
<evidence type="ECO:0000256" key="9">
    <source>
        <dbReference type="ARBA" id="ARBA00023180"/>
    </source>
</evidence>
<dbReference type="InterPro" id="IPR005331">
    <property type="entry name" value="Sulfotransferase"/>
</dbReference>
<keyword evidence="4" id="KW-0812">Transmembrane</keyword>
<dbReference type="EMBL" id="UINC01146735">
    <property type="protein sequence ID" value="SVD37638.1"/>
    <property type="molecule type" value="Genomic_DNA"/>
</dbReference>
<evidence type="ECO:0000313" key="10">
    <source>
        <dbReference type="EMBL" id="SVD37638.1"/>
    </source>
</evidence>
<evidence type="ECO:0008006" key="11">
    <source>
        <dbReference type="Google" id="ProtNLM"/>
    </source>
</evidence>
<organism evidence="10">
    <name type="scientific">marine metagenome</name>
    <dbReference type="NCBI Taxonomy" id="408172"/>
    <lineage>
        <taxon>unclassified sequences</taxon>
        <taxon>metagenomes</taxon>
        <taxon>ecological metagenomes</taxon>
    </lineage>
</organism>
<reference evidence="10" key="1">
    <citation type="submission" date="2018-05" db="EMBL/GenBank/DDBJ databases">
        <authorList>
            <person name="Lanie J.A."/>
            <person name="Ng W.-L."/>
            <person name="Kazmierczak K.M."/>
            <person name="Andrzejewski T.M."/>
            <person name="Davidsen T.M."/>
            <person name="Wayne K.J."/>
            <person name="Tettelin H."/>
            <person name="Glass J.I."/>
            <person name="Rusch D."/>
            <person name="Podicherti R."/>
            <person name="Tsui H.-C.T."/>
            <person name="Winkler M.E."/>
        </authorList>
    </citation>
    <scope>NUCLEOTIDE SEQUENCE</scope>
</reference>
<proteinExistence type="inferred from homology"/>
<evidence type="ECO:0000256" key="1">
    <source>
        <dbReference type="ARBA" id="ARBA00004323"/>
    </source>
</evidence>
<evidence type="ECO:0000256" key="2">
    <source>
        <dbReference type="ARBA" id="ARBA00010569"/>
    </source>
</evidence>
<dbReference type="InterPro" id="IPR007734">
    <property type="entry name" value="Heparan_SO4_2-O-STrfase"/>
</dbReference>
<keyword evidence="5" id="KW-0735">Signal-anchor</keyword>
<name>A0A382UVB3_9ZZZZ</name>
<accession>A0A382UVB3</accession>
<comment type="similarity">
    <text evidence="2">Belongs to the sulfotransferase 3 family.</text>
</comment>
<keyword evidence="6" id="KW-1133">Transmembrane helix</keyword>
<protein>
    <recommendedName>
        <fullName evidence="11">Sulfotransferase domain-containing protein</fullName>
    </recommendedName>
</protein>
<keyword evidence="8" id="KW-0472">Membrane</keyword>
<dbReference type="GO" id="GO:0008146">
    <property type="term" value="F:sulfotransferase activity"/>
    <property type="evidence" value="ECO:0007669"/>
    <property type="project" value="InterPro"/>
</dbReference>
<dbReference type="AlphaFoldDB" id="A0A382UVB3"/>
<dbReference type="PANTHER" id="PTHR12129">
    <property type="entry name" value="HEPARAN SULFATE 2-O-SULFOTRANSFERASE"/>
    <property type="match status" value="1"/>
</dbReference>